<accession>A0A5E8CLN9</accession>
<protein>
    <submittedName>
        <fullName evidence="2">Uncharacterized protein</fullName>
    </submittedName>
</protein>
<keyword evidence="1" id="KW-0812">Transmembrane</keyword>
<dbReference type="EMBL" id="CABVLZ010000002">
    <property type="protein sequence ID" value="VVU94802.1"/>
    <property type="molecule type" value="Genomic_DNA"/>
</dbReference>
<evidence type="ECO:0000256" key="1">
    <source>
        <dbReference type="SAM" id="Phobius"/>
    </source>
</evidence>
<organism evidence="2">
    <name type="scientific">seawater metagenome</name>
    <dbReference type="NCBI Taxonomy" id="1561972"/>
    <lineage>
        <taxon>unclassified sequences</taxon>
        <taxon>metagenomes</taxon>
        <taxon>ecological metagenomes</taxon>
    </lineage>
</organism>
<sequence>MLKNIYIITIIILALLAVTIFMKKYSDYKYQIEKINMLEEKENNKKDKLRYYRSVTKACDIKGLKNPRNCYFGSNYKCSWNEQANRCNIKED</sequence>
<feature type="transmembrane region" description="Helical" evidence="1">
    <location>
        <begin position="6"/>
        <end position="22"/>
    </location>
</feature>
<keyword evidence="1" id="KW-0472">Membrane</keyword>
<dbReference type="AlphaFoldDB" id="A0A5E8CLN9"/>
<reference evidence="2" key="1">
    <citation type="submission" date="2019-09" db="EMBL/GenBank/DDBJ databases">
        <authorList>
            <person name="Needham M D."/>
        </authorList>
    </citation>
    <scope>NUCLEOTIDE SEQUENCE</scope>
</reference>
<evidence type="ECO:0000313" key="2">
    <source>
        <dbReference type="EMBL" id="VVU94802.1"/>
    </source>
</evidence>
<name>A0A5E8CLN9_9ZZZZ</name>
<keyword evidence="1" id="KW-1133">Transmembrane helix</keyword>
<gene>
    <name evidence="2" type="ORF">CPAV1605_527</name>
</gene>
<proteinExistence type="predicted"/>